<accession>A0A1S3IVZ9</accession>
<dbReference type="OrthoDB" id="9981546at2759"/>
<evidence type="ECO:0000256" key="1">
    <source>
        <dbReference type="SAM" id="Phobius"/>
    </source>
</evidence>
<evidence type="ECO:0000313" key="2">
    <source>
        <dbReference type="Proteomes" id="UP000085678"/>
    </source>
</evidence>
<dbReference type="PANTHER" id="PTHR34389">
    <property type="entry name" value="L-RHAMNOSE MUTAROTASE"/>
    <property type="match status" value="1"/>
</dbReference>
<organism evidence="2 3">
    <name type="scientific">Lingula anatina</name>
    <name type="common">Brachiopod</name>
    <name type="synonym">Lingula unguis</name>
    <dbReference type="NCBI Taxonomy" id="7574"/>
    <lineage>
        <taxon>Eukaryota</taxon>
        <taxon>Metazoa</taxon>
        <taxon>Spiralia</taxon>
        <taxon>Lophotrochozoa</taxon>
        <taxon>Brachiopoda</taxon>
        <taxon>Linguliformea</taxon>
        <taxon>Lingulata</taxon>
        <taxon>Lingulida</taxon>
        <taxon>Linguloidea</taxon>
        <taxon>Lingulidae</taxon>
        <taxon>Lingula</taxon>
    </lineage>
</organism>
<dbReference type="GeneID" id="106167890"/>
<keyword evidence="1" id="KW-1133">Transmembrane helix</keyword>
<keyword evidence="1" id="KW-0812">Transmembrane</keyword>
<dbReference type="GO" id="GO:0016857">
    <property type="term" value="F:racemase and epimerase activity, acting on carbohydrates and derivatives"/>
    <property type="evidence" value="ECO:0007669"/>
    <property type="project" value="InterPro"/>
</dbReference>
<feature type="transmembrane region" description="Helical" evidence="1">
    <location>
        <begin position="12"/>
        <end position="39"/>
    </location>
</feature>
<sequence length="169" mass="19101">MMAASAVSTRKIVLIAVVTAAIVLVIVAVVVGIVIGVTLKTENTPSVRYGSVIKLPPENYQKYKELHANVWPEVLDRLSKSNIRNYVIYYSNETSLLFSHFEYIGTNYAADMKAIADDPKTLEWWRINCPLQESFTWTDSKQLYEGGTGNWWAPMQEVFHDGHSAVKFL</sequence>
<dbReference type="InterPro" id="IPR011008">
    <property type="entry name" value="Dimeric_a/b-barrel"/>
</dbReference>
<proteinExistence type="predicted"/>
<keyword evidence="1" id="KW-0472">Membrane</keyword>
<dbReference type="PANTHER" id="PTHR34389:SF2">
    <property type="entry name" value="L-RHAMNOSE MUTAROTASE"/>
    <property type="match status" value="1"/>
</dbReference>
<dbReference type="AlphaFoldDB" id="A0A1S3IVZ9"/>
<dbReference type="InterPro" id="IPR008000">
    <property type="entry name" value="Rham/fucose_mutarotase"/>
</dbReference>
<dbReference type="SUPFAM" id="SSF54909">
    <property type="entry name" value="Dimeric alpha+beta barrel"/>
    <property type="match status" value="1"/>
</dbReference>
<evidence type="ECO:0000313" key="3">
    <source>
        <dbReference type="RefSeq" id="XP_013402238.1"/>
    </source>
</evidence>
<gene>
    <name evidence="3" type="primary">LOC106167890</name>
</gene>
<dbReference type="RefSeq" id="XP_013402238.1">
    <property type="nucleotide sequence ID" value="XM_013546784.1"/>
</dbReference>
<protein>
    <submittedName>
        <fullName evidence="3">Uncharacterized protein LOC106167890 isoform X2</fullName>
    </submittedName>
</protein>
<keyword evidence="2" id="KW-1185">Reference proteome</keyword>
<name>A0A1S3IVZ9_LINAN</name>
<dbReference type="Gene3D" id="3.30.70.100">
    <property type="match status" value="1"/>
</dbReference>
<dbReference type="Pfam" id="PF05336">
    <property type="entry name" value="rhaM"/>
    <property type="match status" value="1"/>
</dbReference>
<dbReference type="Proteomes" id="UP000085678">
    <property type="component" value="Unplaced"/>
</dbReference>
<reference evidence="3" key="1">
    <citation type="submission" date="2025-08" db="UniProtKB">
        <authorList>
            <consortium name="RefSeq"/>
        </authorList>
    </citation>
    <scope>IDENTIFICATION</scope>
    <source>
        <tissue evidence="3">Gonads</tissue>
    </source>
</reference>